<dbReference type="Gene3D" id="3.30.70.270">
    <property type="match status" value="1"/>
</dbReference>
<keyword evidence="2" id="KW-0808">Transferase</keyword>
<dbReference type="EC" id="2.7.7.49" evidence="1"/>
<keyword evidence="4" id="KW-0378">Hydrolase</keyword>
<keyword evidence="6" id="KW-0511">Multifunctional enzyme</keyword>
<comment type="caution">
    <text evidence="8">The sequence shown here is derived from an EMBL/GenBank/DDBJ whole genome shotgun (WGS) entry which is preliminary data.</text>
</comment>
<dbReference type="InterPro" id="IPR043128">
    <property type="entry name" value="Rev_trsase/Diguanyl_cyclase"/>
</dbReference>
<evidence type="ECO:0000256" key="6">
    <source>
        <dbReference type="ARBA" id="ARBA00023268"/>
    </source>
</evidence>
<keyword evidence="2" id="KW-0548">Nucleotidyltransferase</keyword>
<evidence type="ECO:0000259" key="7">
    <source>
        <dbReference type="Pfam" id="PF17919"/>
    </source>
</evidence>
<proteinExistence type="predicted"/>
<dbReference type="CDD" id="cd09274">
    <property type="entry name" value="RNase_HI_RT_Ty3"/>
    <property type="match status" value="1"/>
</dbReference>
<accession>A0A8X6R9B3</accession>
<keyword evidence="3" id="KW-0540">Nuclease</keyword>
<dbReference type="Gene3D" id="1.10.340.70">
    <property type="match status" value="1"/>
</dbReference>
<evidence type="ECO:0000256" key="2">
    <source>
        <dbReference type="ARBA" id="ARBA00022695"/>
    </source>
</evidence>
<evidence type="ECO:0000313" key="8">
    <source>
        <dbReference type="EMBL" id="GFX88489.1"/>
    </source>
</evidence>
<dbReference type="InterPro" id="IPR041577">
    <property type="entry name" value="RT_RNaseH_2"/>
</dbReference>
<evidence type="ECO:0000256" key="4">
    <source>
        <dbReference type="ARBA" id="ARBA00022759"/>
    </source>
</evidence>
<dbReference type="Proteomes" id="UP000887159">
    <property type="component" value="Unassembled WGS sequence"/>
</dbReference>
<dbReference type="PANTHER" id="PTHR37984:SF5">
    <property type="entry name" value="PROTEIN NYNRIN-LIKE"/>
    <property type="match status" value="1"/>
</dbReference>
<dbReference type="EMBL" id="BMAU01021052">
    <property type="protein sequence ID" value="GFX88489.1"/>
    <property type="molecule type" value="Genomic_DNA"/>
</dbReference>
<dbReference type="InterPro" id="IPR050951">
    <property type="entry name" value="Retrovirus_Pol_polyprotein"/>
</dbReference>
<dbReference type="FunFam" id="3.10.20.370:FF:000001">
    <property type="entry name" value="Retrovirus-related Pol polyprotein from transposon 17.6-like protein"/>
    <property type="match status" value="1"/>
</dbReference>
<evidence type="ECO:0000256" key="3">
    <source>
        <dbReference type="ARBA" id="ARBA00022722"/>
    </source>
</evidence>
<name>A0A8X6R9B3_TRICX</name>
<dbReference type="InterPro" id="IPR043502">
    <property type="entry name" value="DNA/RNA_pol_sf"/>
</dbReference>
<sequence length="450" mass="51114">MLTKKESASVNAIHMFTCLTSPVALLDIEVYEATGTVCADTGASQSLRGELMFKFLRNRGQKFSEFHLSMCLADGQKSTSLVQKATVPITVGGRTFQIDLIFCHMQKTCSWYRKFIPNFSDIDRPLCNLSKKSTAWKWSEIEQQAFQTLKQCLITPPILRQVDPKKPFIIQTDASSYALGAVLLQGESPTDEQPVEYASRLLSSAQKNYSTTEREALAIVWALNKFRGYIEGAEITLASDHQPLKWLMNLTSPTGRLARARWALQIQSYNLKIDYFPGKCNFIADMVSRPEYRDEEICELKTIIIDFPTRTANELRTEQLKDVELKKIVDCFENPNKGVDFANWTGRGYVMNQGVLYRYSPHAEVEEAQLVVPTHEREKILKLQHDAPTAAHYGANGTFSRISSKYCRTHNLLQVPIVELAERWTELPQVSGSNPGPARFIQRLEFCSRF</sequence>
<evidence type="ECO:0000256" key="5">
    <source>
        <dbReference type="ARBA" id="ARBA00022918"/>
    </source>
</evidence>
<dbReference type="PANTHER" id="PTHR37984">
    <property type="entry name" value="PROTEIN CBG26694"/>
    <property type="match status" value="1"/>
</dbReference>
<dbReference type="AlphaFoldDB" id="A0A8X6R9B3"/>
<keyword evidence="5" id="KW-0695">RNA-directed DNA polymerase</keyword>
<dbReference type="GO" id="GO:0003964">
    <property type="term" value="F:RNA-directed DNA polymerase activity"/>
    <property type="evidence" value="ECO:0007669"/>
    <property type="project" value="UniProtKB-KW"/>
</dbReference>
<dbReference type="SUPFAM" id="SSF56672">
    <property type="entry name" value="DNA/RNA polymerases"/>
    <property type="match status" value="1"/>
</dbReference>
<feature type="domain" description="Reverse transcriptase/retrotransposon-derived protein RNase H-like" evidence="7">
    <location>
        <begin position="138"/>
        <end position="236"/>
    </location>
</feature>
<dbReference type="GO" id="GO:0004519">
    <property type="term" value="F:endonuclease activity"/>
    <property type="evidence" value="ECO:0007669"/>
    <property type="project" value="UniProtKB-KW"/>
</dbReference>
<evidence type="ECO:0000313" key="9">
    <source>
        <dbReference type="Proteomes" id="UP000887159"/>
    </source>
</evidence>
<protein>
    <recommendedName>
        <fullName evidence="1">RNA-directed DNA polymerase</fullName>
        <ecNumber evidence="1">2.7.7.49</ecNumber>
    </recommendedName>
</protein>
<keyword evidence="9" id="KW-1185">Reference proteome</keyword>
<evidence type="ECO:0000256" key="1">
    <source>
        <dbReference type="ARBA" id="ARBA00012493"/>
    </source>
</evidence>
<dbReference type="FunFam" id="3.30.70.270:FF:000020">
    <property type="entry name" value="Transposon Tf2-6 polyprotein-like Protein"/>
    <property type="match status" value="1"/>
</dbReference>
<keyword evidence="4" id="KW-0255">Endonuclease</keyword>
<dbReference type="Pfam" id="PF17919">
    <property type="entry name" value="RT_RNaseH_2"/>
    <property type="match status" value="1"/>
</dbReference>
<gene>
    <name evidence="8" type="primary">pol</name>
    <name evidence="8" type="ORF">TNCV_2279571</name>
</gene>
<organism evidence="8 9">
    <name type="scientific">Trichonephila clavipes</name>
    <name type="common">Golden silk orbweaver</name>
    <name type="synonym">Nephila clavipes</name>
    <dbReference type="NCBI Taxonomy" id="2585209"/>
    <lineage>
        <taxon>Eukaryota</taxon>
        <taxon>Metazoa</taxon>
        <taxon>Ecdysozoa</taxon>
        <taxon>Arthropoda</taxon>
        <taxon>Chelicerata</taxon>
        <taxon>Arachnida</taxon>
        <taxon>Araneae</taxon>
        <taxon>Araneomorphae</taxon>
        <taxon>Entelegynae</taxon>
        <taxon>Araneoidea</taxon>
        <taxon>Nephilidae</taxon>
        <taxon>Trichonephila</taxon>
    </lineage>
</organism>
<reference evidence="8" key="1">
    <citation type="submission" date="2020-08" db="EMBL/GenBank/DDBJ databases">
        <title>Multicomponent nature underlies the extraordinary mechanical properties of spider dragline silk.</title>
        <authorList>
            <person name="Kono N."/>
            <person name="Nakamura H."/>
            <person name="Mori M."/>
            <person name="Yoshida Y."/>
            <person name="Ohtoshi R."/>
            <person name="Malay A.D."/>
            <person name="Moran D.A.P."/>
            <person name="Tomita M."/>
            <person name="Numata K."/>
            <person name="Arakawa K."/>
        </authorList>
    </citation>
    <scope>NUCLEOTIDE SEQUENCE</scope>
</reference>